<sequence>MMGAPEEQTDIPFTERVMAGELPMNYRTPAIAKYDGTTDPQEHLSRFENVALLHRYTDNIKC</sequence>
<proteinExistence type="predicted"/>
<accession>A0AAW2K6I8</accession>
<dbReference type="EMBL" id="JACGWJ010000030">
    <property type="protein sequence ID" value="KAL0301390.1"/>
    <property type="molecule type" value="Genomic_DNA"/>
</dbReference>
<evidence type="ECO:0000313" key="1">
    <source>
        <dbReference type="EMBL" id="KAL0301390.1"/>
    </source>
</evidence>
<protein>
    <recommendedName>
        <fullName evidence="2">Reverse transcriptase domain-containing protein</fullName>
    </recommendedName>
</protein>
<gene>
    <name evidence="1" type="ORF">Sradi_6415800</name>
</gene>
<evidence type="ECO:0008006" key="2">
    <source>
        <dbReference type="Google" id="ProtNLM"/>
    </source>
</evidence>
<reference evidence="1" key="2">
    <citation type="journal article" date="2024" name="Plant">
        <title>Genomic evolution and insights into agronomic trait innovations of Sesamum species.</title>
        <authorList>
            <person name="Miao H."/>
            <person name="Wang L."/>
            <person name="Qu L."/>
            <person name="Liu H."/>
            <person name="Sun Y."/>
            <person name="Le M."/>
            <person name="Wang Q."/>
            <person name="Wei S."/>
            <person name="Zheng Y."/>
            <person name="Lin W."/>
            <person name="Duan Y."/>
            <person name="Cao H."/>
            <person name="Xiong S."/>
            <person name="Wang X."/>
            <person name="Wei L."/>
            <person name="Li C."/>
            <person name="Ma Q."/>
            <person name="Ju M."/>
            <person name="Zhao R."/>
            <person name="Li G."/>
            <person name="Mu C."/>
            <person name="Tian Q."/>
            <person name="Mei H."/>
            <person name="Zhang T."/>
            <person name="Gao T."/>
            <person name="Zhang H."/>
        </authorList>
    </citation>
    <scope>NUCLEOTIDE SEQUENCE</scope>
    <source>
        <strain evidence="1">G02</strain>
    </source>
</reference>
<name>A0AAW2K6I8_SESRA</name>
<comment type="caution">
    <text evidence="1">The sequence shown here is derived from an EMBL/GenBank/DDBJ whole genome shotgun (WGS) entry which is preliminary data.</text>
</comment>
<dbReference type="AlphaFoldDB" id="A0AAW2K6I8"/>
<organism evidence="1">
    <name type="scientific">Sesamum radiatum</name>
    <name type="common">Black benniseed</name>
    <dbReference type="NCBI Taxonomy" id="300843"/>
    <lineage>
        <taxon>Eukaryota</taxon>
        <taxon>Viridiplantae</taxon>
        <taxon>Streptophyta</taxon>
        <taxon>Embryophyta</taxon>
        <taxon>Tracheophyta</taxon>
        <taxon>Spermatophyta</taxon>
        <taxon>Magnoliopsida</taxon>
        <taxon>eudicotyledons</taxon>
        <taxon>Gunneridae</taxon>
        <taxon>Pentapetalae</taxon>
        <taxon>asterids</taxon>
        <taxon>lamiids</taxon>
        <taxon>Lamiales</taxon>
        <taxon>Pedaliaceae</taxon>
        <taxon>Sesamum</taxon>
    </lineage>
</organism>
<reference evidence="1" key="1">
    <citation type="submission" date="2020-06" db="EMBL/GenBank/DDBJ databases">
        <authorList>
            <person name="Li T."/>
            <person name="Hu X."/>
            <person name="Zhang T."/>
            <person name="Song X."/>
            <person name="Zhang H."/>
            <person name="Dai N."/>
            <person name="Sheng W."/>
            <person name="Hou X."/>
            <person name="Wei L."/>
        </authorList>
    </citation>
    <scope>NUCLEOTIDE SEQUENCE</scope>
    <source>
        <strain evidence="1">G02</strain>
        <tissue evidence="1">Leaf</tissue>
    </source>
</reference>